<comment type="caution">
    <text evidence="4">The sequence shown here is derived from an EMBL/GenBank/DDBJ whole genome shotgun (WGS) entry which is preliminary data.</text>
</comment>
<evidence type="ECO:0000256" key="3">
    <source>
        <dbReference type="SAM" id="SignalP"/>
    </source>
</evidence>
<dbReference type="Proteomes" id="UP001154282">
    <property type="component" value="Unassembled WGS sequence"/>
</dbReference>
<evidence type="ECO:0000256" key="1">
    <source>
        <dbReference type="ARBA" id="ARBA00008668"/>
    </source>
</evidence>
<dbReference type="SUPFAM" id="SSF52266">
    <property type="entry name" value="SGNH hydrolase"/>
    <property type="match status" value="1"/>
</dbReference>
<gene>
    <name evidence="4" type="ORF">LITE_LOCUS19478</name>
</gene>
<dbReference type="PANTHER" id="PTHR22835:SF675">
    <property type="entry name" value="ESTER HYDROLASE, PUTATIVE-RELATED"/>
    <property type="match status" value="1"/>
</dbReference>
<comment type="similarity">
    <text evidence="1">Belongs to the 'GDSL' lipolytic enzyme family.</text>
</comment>
<proteinExistence type="inferred from homology"/>
<dbReference type="AlphaFoldDB" id="A0AAV0KMT1"/>
<dbReference type="PANTHER" id="PTHR22835">
    <property type="entry name" value="ZINC FINGER FYVE DOMAIN CONTAINING PROTEIN"/>
    <property type="match status" value="1"/>
</dbReference>
<keyword evidence="2" id="KW-0325">Glycoprotein</keyword>
<organism evidence="4 5">
    <name type="scientific">Linum tenue</name>
    <dbReference type="NCBI Taxonomy" id="586396"/>
    <lineage>
        <taxon>Eukaryota</taxon>
        <taxon>Viridiplantae</taxon>
        <taxon>Streptophyta</taxon>
        <taxon>Embryophyta</taxon>
        <taxon>Tracheophyta</taxon>
        <taxon>Spermatophyta</taxon>
        <taxon>Magnoliopsida</taxon>
        <taxon>eudicotyledons</taxon>
        <taxon>Gunneridae</taxon>
        <taxon>Pentapetalae</taxon>
        <taxon>rosids</taxon>
        <taxon>fabids</taxon>
        <taxon>Malpighiales</taxon>
        <taxon>Linaceae</taxon>
        <taxon>Linum</taxon>
    </lineage>
</organism>
<protein>
    <submittedName>
        <fullName evidence="4">Uncharacterized protein</fullName>
    </submittedName>
</protein>
<keyword evidence="5" id="KW-1185">Reference proteome</keyword>
<name>A0AAV0KMT1_9ROSI</name>
<dbReference type="Pfam" id="PF00657">
    <property type="entry name" value="Lipase_GDSL"/>
    <property type="match status" value="1"/>
</dbReference>
<evidence type="ECO:0000313" key="4">
    <source>
        <dbReference type="EMBL" id="CAI0423331.1"/>
    </source>
</evidence>
<dbReference type="GO" id="GO:0016788">
    <property type="term" value="F:hydrolase activity, acting on ester bonds"/>
    <property type="evidence" value="ECO:0007669"/>
    <property type="project" value="InterPro"/>
</dbReference>
<keyword evidence="3" id="KW-0732">Signal</keyword>
<dbReference type="Gene3D" id="3.40.50.1110">
    <property type="entry name" value="SGNH hydrolase"/>
    <property type="match status" value="1"/>
</dbReference>
<reference evidence="4" key="1">
    <citation type="submission" date="2022-08" db="EMBL/GenBank/DDBJ databases">
        <authorList>
            <person name="Gutierrez-Valencia J."/>
        </authorList>
    </citation>
    <scope>NUCLEOTIDE SEQUENCE</scope>
</reference>
<accession>A0AAV0KMT1</accession>
<dbReference type="InterPro" id="IPR036514">
    <property type="entry name" value="SGNH_hydro_sf"/>
</dbReference>
<evidence type="ECO:0000256" key="2">
    <source>
        <dbReference type="ARBA" id="ARBA00023180"/>
    </source>
</evidence>
<dbReference type="EMBL" id="CAMGYJ010000005">
    <property type="protein sequence ID" value="CAI0423331.1"/>
    <property type="molecule type" value="Genomic_DNA"/>
</dbReference>
<evidence type="ECO:0000313" key="5">
    <source>
        <dbReference type="Proteomes" id="UP001154282"/>
    </source>
</evidence>
<sequence>MDSFPTFVTVTVILLLLLVPQKPLSCQASNDDDRDGAESPVLGGCGIAAIYNFGDSFSDTGNALAEYPDGPMGNFPNGMTIHNATGRFCDGHLIIDHIAEAAGLPYLNPYLRKNLDQSKGTNFAVGGVGLLSNKTRTKLNVQLPFSQDSVDIQLNWLEEHLNRTFGDDETARRNRLKSSLFIFTGGSGNDYTNIRGNFSSPPLEKMKTIIPDVVAAVKDYLKLIIEYGASKIVVTGLYKAGCTVDVGLFHDYKPRCNTSTNAVAARHNRILKQELAELRKEFPGVLLVYGDMWGPTGWLLRHYRTLGFKQPSDRFCCGNGSKACGSPGSPYCQNPQEYMFWDDRHLTDHSYQVIANLMIPRLAADLGCDNGHHPAHKEAYTSQHRLH</sequence>
<feature type="chain" id="PRO_5043606080" evidence="3">
    <location>
        <begin position="29"/>
        <end position="387"/>
    </location>
</feature>
<dbReference type="InterPro" id="IPR001087">
    <property type="entry name" value="GDSL"/>
</dbReference>
<feature type="signal peptide" evidence="3">
    <location>
        <begin position="1"/>
        <end position="28"/>
    </location>
</feature>